<name>A0A382CR70_9ZZZZ</name>
<dbReference type="AlphaFoldDB" id="A0A382CR70"/>
<protein>
    <submittedName>
        <fullName evidence="1">Uncharacterized protein</fullName>
    </submittedName>
</protein>
<feature type="non-terminal residue" evidence="1">
    <location>
        <position position="1"/>
    </location>
</feature>
<feature type="non-terminal residue" evidence="1">
    <location>
        <position position="25"/>
    </location>
</feature>
<evidence type="ECO:0000313" key="1">
    <source>
        <dbReference type="EMBL" id="SVB27813.1"/>
    </source>
</evidence>
<sequence>FSIRLLKLKPHSIYIFLLWILIYLT</sequence>
<gene>
    <name evidence="1" type="ORF">METZ01_LOCUS180667</name>
</gene>
<organism evidence="1">
    <name type="scientific">marine metagenome</name>
    <dbReference type="NCBI Taxonomy" id="408172"/>
    <lineage>
        <taxon>unclassified sequences</taxon>
        <taxon>metagenomes</taxon>
        <taxon>ecological metagenomes</taxon>
    </lineage>
</organism>
<reference evidence="1" key="1">
    <citation type="submission" date="2018-05" db="EMBL/GenBank/DDBJ databases">
        <authorList>
            <person name="Lanie J.A."/>
            <person name="Ng W.-L."/>
            <person name="Kazmierczak K.M."/>
            <person name="Andrzejewski T.M."/>
            <person name="Davidsen T.M."/>
            <person name="Wayne K.J."/>
            <person name="Tettelin H."/>
            <person name="Glass J.I."/>
            <person name="Rusch D."/>
            <person name="Podicherti R."/>
            <person name="Tsui H.-C.T."/>
            <person name="Winkler M.E."/>
        </authorList>
    </citation>
    <scope>NUCLEOTIDE SEQUENCE</scope>
</reference>
<proteinExistence type="predicted"/>
<dbReference type="EMBL" id="UINC01035426">
    <property type="protein sequence ID" value="SVB27813.1"/>
    <property type="molecule type" value="Genomic_DNA"/>
</dbReference>
<accession>A0A382CR70</accession>